<evidence type="ECO:0000313" key="2">
    <source>
        <dbReference type="Proteomes" id="UP001320706"/>
    </source>
</evidence>
<keyword evidence="2" id="KW-1185">Reference proteome</keyword>
<evidence type="ECO:0000313" key="1">
    <source>
        <dbReference type="EMBL" id="KAK8217454.1"/>
    </source>
</evidence>
<accession>A0ACC3SLL7</accession>
<dbReference type="EMBL" id="JAMKPW020000005">
    <property type="protein sequence ID" value="KAK8217454.1"/>
    <property type="molecule type" value="Genomic_DNA"/>
</dbReference>
<name>A0ACC3SLL7_9PEZI</name>
<organism evidence="1 2">
    <name type="scientific">Zalaria obscura</name>
    <dbReference type="NCBI Taxonomy" id="2024903"/>
    <lineage>
        <taxon>Eukaryota</taxon>
        <taxon>Fungi</taxon>
        <taxon>Dikarya</taxon>
        <taxon>Ascomycota</taxon>
        <taxon>Pezizomycotina</taxon>
        <taxon>Dothideomycetes</taxon>
        <taxon>Dothideomycetidae</taxon>
        <taxon>Dothideales</taxon>
        <taxon>Zalariaceae</taxon>
        <taxon>Zalaria</taxon>
    </lineage>
</organism>
<sequence length="409" mass="43497">MSTQHTWSFTPSQLGSSNDTLSLSETGLRATVAMAPDLILAPLWMVGIHAVNSISLFPSLAGQTVSIALCDCDEPLDIYTPLASVPSDYNKHSLTNPALFPHEEMPTTTIQQGDCFATLPSTHYAWLSRTSPPASNLQTVQTILVDVCETLLLLALILTALRTRTLTSHNHKHWERTHSAPKLHRTLILATAGVSTLYALLAFLLSLADGAVGWGIWRASPHSRVLCDGADAASVAAASFGALLFVGLAVPFCVAAVVATADVFRDVVGFGRLETAAVAVAVGHPCSLAAVVVAVRPALEQGEAKIVAVPVLLGVGFGLSGFAGFAAVRSLFAMRMRKADEEDQAEKTGKTTTIEDHAMAPRLSDESMPEKKSESSEEVLDDLMREITGAEDDSRLGWRAHGAFFGIGR</sequence>
<protein>
    <submittedName>
        <fullName evidence="1">Uncharacterized protein</fullName>
    </submittedName>
</protein>
<comment type="caution">
    <text evidence="1">The sequence shown here is derived from an EMBL/GenBank/DDBJ whole genome shotgun (WGS) entry which is preliminary data.</text>
</comment>
<reference evidence="1" key="1">
    <citation type="submission" date="2024-02" db="EMBL/GenBank/DDBJ databases">
        <title>Metagenome Assembled Genome of Zalaria obscura JY119.</title>
        <authorList>
            <person name="Vighnesh L."/>
            <person name="Jagadeeshwari U."/>
            <person name="Venkata Ramana C."/>
            <person name="Sasikala C."/>
        </authorList>
    </citation>
    <scope>NUCLEOTIDE SEQUENCE</scope>
    <source>
        <strain evidence="1">JY119</strain>
    </source>
</reference>
<gene>
    <name evidence="1" type="ORF">M8818_001210</name>
</gene>
<proteinExistence type="predicted"/>
<dbReference type="Proteomes" id="UP001320706">
    <property type="component" value="Unassembled WGS sequence"/>
</dbReference>